<evidence type="ECO:0000313" key="3">
    <source>
        <dbReference type="Proteomes" id="UP000185124"/>
    </source>
</evidence>
<dbReference type="STRING" id="709881.SAMN04489832_5115"/>
<dbReference type="Pfam" id="PF13360">
    <property type="entry name" value="PQQ_2"/>
    <property type="match status" value="1"/>
</dbReference>
<keyword evidence="3" id="KW-1185">Reference proteome</keyword>
<dbReference type="EMBL" id="FSQT01000002">
    <property type="protein sequence ID" value="SIN30383.1"/>
    <property type="molecule type" value="Genomic_DNA"/>
</dbReference>
<proteinExistence type="predicted"/>
<evidence type="ECO:0000259" key="1">
    <source>
        <dbReference type="Pfam" id="PF13360"/>
    </source>
</evidence>
<dbReference type="OrthoDB" id="3346724at2"/>
<protein>
    <submittedName>
        <fullName evidence="2">PQQ-like domain-containing protein</fullName>
    </submittedName>
</protein>
<dbReference type="InterPro" id="IPR002372">
    <property type="entry name" value="PQQ_rpt_dom"/>
</dbReference>
<accession>A0A1N6A8K8</accession>
<reference evidence="3" key="1">
    <citation type="submission" date="2016-12" db="EMBL/GenBank/DDBJ databases">
        <authorList>
            <person name="Varghese N."/>
            <person name="Submissions S."/>
        </authorList>
    </citation>
    <scope>NUCLEOTIDE SEQUENCE [LARGE SCALE GENOMIC DNA]</scope>
    <source>
        <strain evidence="3">DSM 45599</strain>
    </source>
</reference>
<dbReference type="Proteomes" id="UP000185124">
    <property type="component" value="Unassembled WGS sequence"/>
</dbReference>
<dbReference type="InterPro" id="IPR011047">
    <property type="entry name" value="Quinoprotein_ADH-like_sf"/>
</dbReference>
<feature type="domain" description="Pyrrolo-quinoline quinone repeat" evidence="1">
    <location>
        <begin position="85"/>
        <end position="274"/>
    </location>
</feature>
<gene>
    <name evidence="2" type="ORF">SAMN04489832_5115</name>
</gene>
<dbReference type="AlphaFoldDB" id="A0A1N6A8K8"/>
<dbReference type="InterPro" id="IPR015943">
    <property type="entry name" value="WD40/YVTN_repeat-like_dom_sf"/>
</dbReference>
<dbReference type="Gene3D" id="2.130.10.10">
    <property type="entry name" value="YVTN repeat-like/Quinoprotein amine dehydrogenase"/>
    <property type="match status" value="1"/>
</dbReference>
<dbReference type="SUPFAM" id="SSF50998">
    <property type="entry name" value="Quinoprotein alcohol dehydrogenase-like"/>
    <property type="match status" value="1"/>
</dbReference>
<organism evidence="2 3">
    <name type="scientific">Micromonospora cremea</name>
    <dbReference type="NCBI Taxonomy" id="709881"/>
    <lineage>
        <taxon>Bacteria</taxon>
        <taxon>Bacillati</taxon>
        <taxon>Actinomycetota</taxon>
        <taxon>Actinomycetes</taxon>
        <taxon>Micromonosporales</taxon>
        <taxon>Micromonosporaceae</taxon>
        <taxon>Micromonospora</taxon>
    </lineage>
</organism>
<name>A0A1N6A8K8_9ACTN</name>
<dbReference type="RefSeq" id="WP_074316100.1">
    <property type="nucleotide sequence ID" value="NZ_FSQT01000002.1"/>
</dbReference>
<sequence length="431" mass="46134">MQVIDLGEDWSIRPDRPDHARRRSAPRLVGLLAAAVLLTLLAGGSAVPQPSLVPIRLLAVGGSVNFQLTDDRVFTVRSQDGSPVVITAYRVTNGARLWQTTLNAGNEVLQPVPGAGVLLVWGGTSLTVLDVGTGQIRWQRAGVTGVEFLPDNQRMLLFSEDAGLQLLTIGSGQPDWSRQVSAGTNVTVALDSAGQHTLGWVVNWEPDGTIRILDEASGQTLRTGKLPASIGDPARSPEAVLGIDRLVLTFITAGDGTVITAYDSATLARTWQATIPEPSFRFGRCGPMICVGGTNLTAIDPATGSIRWRADTWAGAIWLPDTIPGGVLIVTGYRGSERLTLIEARSGKAHPIPGRWIPISDGPAGNLFAGYQVGRIGAWLGVLHQRTNTVRSVAWLPDVVRDQCQASTPEQTYLVCTTIHGAIQIWRYTPQ</sequence>
<evidence type="ECO:0000313" key="2">
    <source>
        <dbReference type="EMBL" id="SIN30383.1"/>
    </source>
</evidence>